<dbReference type="InterPro" id="IPR037185">
    <property type="entry name" value="EmrE-like"/>
</dbReference>
<comment type="subcellular location">
    <subcellularLocation>
        <location evidence="1 6">Cell membrane</location>
        <topology evidence="1 6">Multi-pass membrane protein</topology>
    </subcellularLocation>
</comment>
<dbReference type="Pfam" id="PF00893">
    <property type="entry name" value="Multi_Drug_Res"/>
    <property type="match status" value="1"/>
</dbReference>
<name>A0A1H9R483_9BACI</name>
<dbReference type="Gene3D" id="1.10.3730.20">
    <property type="match status" value="1"/>
</dbReference>
<gene>
    <name evidence="8" type="ORF">SAMN04487944_10815</name>
</gene>
<dbReference type="OrthoDB" id="2168659at2"/>
<feature type="transmembrane region" description="Helical" evidence="7">
    <location>
        <begin position="5"/>
        <end position="22"/>
    </location>
</feature>
<evidence type="ECO:0000256" key="6">
    <source>
        <dbReference type="RuleBase" id="RU003942"/>
    </source>
</evidence>
<dbReference type="AlphaFoldDB" id="A0A1H9R483"/>
<feature type="transmembrane region" description="Helical" evidence="7">
    <location>
        <begin position="58"/>
        <end position="78"/>
    </location>
</feature>
<organism evidence="8 9">
    <name type="scientific">Gracilibacillus ureilyticus</name>
    <dbReference type="NCBI Taxonomy" id="531814"/>
    <lineage>
        <taxon>Bacteria</taxon>
        <taxon>Bacillati</taxon>
        <taxon>Bacillota</taxon>
        <taxon>Bacilli</taxon>
        <taxon>Bacillales</taxon>
        <taxon>Bacillaceae</taxon>
        <taxon>Gracilibacillus</taxon>
    </lineage>
</organism>
<dbReference type="STRING" id="531814.SAMN04487944_10815"/>
<reference evidence="8 9" key="1">
    <citation type="submission" date="2016-10" db="EMBL/GenBank/DDBJ databases">
        <authorList>
            <person name="de Groot N.N."/>
        </authorList>
    </citation>
    <scope>NUCLEOTIDE SEQUENCE [LARGE SCALE GENOMIC DNA]</scope>
    <source>
        <strain evidence="8 9">CGMCC 1.7727</strain>
    </source>
</reference>
<evidence type="ECO:0000256" key="4">
    <source>
        <dbReference type="ARBA" id="ARBA00022989"/>
    </source>
</evidence>
<evidence type="ECO:0000256" key="5">
    <source>
        <dbReference type="ARBA" id="ARBA00023136"/>
    </source>
</evidence>
<feature type="transmembrane region" description="Helical" evidence="7">
    <location>
        <begin position="28"/>
        <end position="46"/>
    </location>
</feature>
<evidence type="ECO:0000256" key="2">
    <source>
        <dbReference type="ARBA" id="ARBA00022475"/>
    </source>
</evidence>
<dbReference type="InterPro" id="IPR045324">
    <property type="entry name" value="Small_multidrug_res"/>
</dbReference>
<proteinExistence type="inferred from homology"/>
<evidence type="ECO:0000256" key="3">
    <source>
        <dbReference type="ARBA" id="ARBA00022692"/>
    </source>
</evidence>
<evidence type="ECO:0000256" key="7">
    <source>
        <dbReference type="SAM" id="Phobius"/>
    </source>
</evidence>
<evidence type="ECO:0000313" key="9">
    <source>
        <dbReference type="Proteomes" id="UP000199687"/>
    </source>
</evidence>
<dbReference type="EMBL" id="FOGL01000008">
    <property type="protein sequence ID" value="SER67510.1"/>
    <property type="molecule type" value="Genomic_DNA"/>
</dbReference>
<dbReference type="PANTHER" id="PTHR30561">
    <property type="entry name" value="SMR FAMILY PROTON-DEPENDENT DRUG EFFLUX TRANSPORTER SUGE"/>
    <property type="match status" value="1"/>
</dbReference>
<dbReference type="GO" id="GO:0005886">
    <property type="term" value="C:plasma membrane"/>
    <property type="evidence" value="ECO:0007669"/>
    <property type="project" value="UniProtKB-SubCell"/>
</dbReference>
<feature type="transmembrane region" description="Helical" evidence="7">
    <location>
        <begin position="84"/>
        <end position="102"/>
    </location>
</feature>
<sequence length="112" mass="12370">MYKEWLKVVIAALFEVLWVVGLTHANTILEWCGTVVAIAISFYFLIMGGDKLPAGTVYTVFVGLGTAGTILVDIIIFHEPFNRWKILFIILLLIGVIGLKVTTDDDKEEGVA</sequence>
<comment type="similarity">
    <text evidence="6">Belongs to the drug/metabolite transporter (DMT) superfamily. Small multidrug resistance (SMR) (TC 2.A.7.1) family.</text>
</comment>
<evidence type="ECO:0000313" key="8">
    <source>
        <dbReference type="EMBL" id="SER67510.1"/>
    </source>
</evidence>
<dbReference type="RefSeq" id="WP_089740571.1">
    <property type="nucleotide sequence ID" value="NZ_FOGL01000008.1"/>
</dbReference>
<accession>A0A1H9R483</accession>
<keyword evidence="9" id="KW-1185">Reference proteome</keyword>
<dbReference type="InterPro" id="IPR000390">
    <property type="entry name" value="Small_drug/metabolite_transptr"/>
</dbReference>
<dbReference type="SUPFAM" id="SSF103481">
    <property type="entry name" value="Multidrug resistance efflux transporter EmrE"/>
    <property type="match status" value="1"/>
</dbReference>
<dbReference type="PANTHER" id="PTHR30561:SF7">
    <property type="entry name" value="GUANIDINIUM EFFLUX SYSTEM SUBUNIT GDNC-RELATED"/>
    <property type="match status" value="1"/>
</dbReference>
<keyword evidence="4 7" id="KW-1133">Transmembrane helix</keyword>
<dbReference type="Proteomes" id="UP000199687">
    <property type="component" value="Unassembled WGS sequence"/>
</dbReference>
<dbReference type="GO" id="GO:0022857">
    <property type="term" value="F:transmembrane transporter activity"/>
    <property type="evidence" value="ECO:0007669"/>
    <property type="project" value="InterPro"/>
</dbReference>
<protein>
    <submittedName>
        <fullName evidence="8">Paired small multidrug resistance pump</fullName>
    </submittedName>
</protein>
<keyword evidence="2" id="KW-1003">Cell membrane</keyword>
<evidence type="ECO:0000256" key="1">
    <source>
        <dbReference type="ARBA" id="ARBA00004651"/>
    </source>
</evidence>
<keyword evidence="3 6" id="KW-0812">Transmembrane</keyword>
<keyword evidence="5 7" id="KW-0472">Membrane</keyword>